<dbReference type="EMBL" id="JAIWYP010000015">
    <property type="protein sequence ID" value="KAH3704035.1"/>
    <property type="molecule type" value="Genomic_DNA"/>
</dbReference>
<dbReference type="Pfam" id="PF22902">
    <property type="entry name" value="NOMO1-like_9th"/>
    <property type="match status" value="1"/>
</dbReference>
<evidence type="ECO:0000313" key="3">
    <source>
        <dbReference type="Proteomes" id="UP000828390"/>
    </source>
</evidence>
<dbReference type="Proteomes" id="UP000828390">
    <property type="component" value="Unassembled WGS sequence"/>
</dbReference>
<keyword evidence="3" id="KW-1185">Reference proteome</keyword>
<organism evidence="2 3">
    <name type="scientific">Dreissena polymorpha</name>
    <name type="common">Zebra mussel</name>
    <name type="synonym">Mytilus polymorpha</name>
    <dbReference type="NCBI Taxonomy" id="45954"/>
    <lineage>
        <taxon>Eukaryota</taxon>
        <taxon>Metazoa</taxon>
        <taxon>Spiralia</taxon>
        <taxon>Lophotrochozoa</taxon>
        <taxon>Mollusca</taxon>
        <taxon>Bivalvia</taxon>
        <taxon>Autobranchia</taxon>
        <taxon>Heteroconchia</taxon>
        <taxon>Euheterodonta</taxon>
        <taxon>Imparidentia</taxon>
        <taxon>Neoheterodontei</taxon>
        <taxon>Myida</taxon>
        <taxon>Dreissenoidea</taxon>
        <taxon>Dreissenidae</taxon>
        <taxon>Dreissena</taxon>
    </lineage>
</organism>
<evidence type="ECO:0000259" key="1">
    <source>
        <dbReference type="Pfam" id="PF22902"/>
    </source>
</evidence>
<gene>
    <name evidence="2" type="ORF">DPMN_079090</name>
</gene>
<sequence length="58" mass="6644">MPKQCKFPVGYRIGPLHKGHDFVVVAEKEGYVMEKEPGESAVFRARQLSRIEVKVRSK</sequence>
<proteinExistence type="predicted"/>
<dbReference type="InterPro" id="IPR055073">
    <property type="entry name" value="NOMO1-like_9th"/>
</dbReference>
<accession>A0A9D3YRW4</accession>
<comment type="caution">
    <text evidence="2">The sequence shown here is derived from an EMBL/GenBank/DDBJ whole genome shotgun (WGS) entry which is preliminary data.</text>
</comment>
<dbReference type="AlphaFoldDB" id="A0A9D3YRW4"/>
<reference evidence="2" key="1">
    <citation type="journal article" date="2019" name="bioRxiv">
        <title>The Genome of the Zebra Mussel, Dreissena polymorpha: A Resource for Invasive Species Research.</title>
        <authorList>
            <person name="McCartney M.A."/>
            <person name="Auch B."/>
            <person name="Kono T."/>
            <person name="Mallez S."/>
            <person name="Zhang Y."/>
            <person name="Obille A."/>
            <person name="Becker A."/>
            <person name="Abrahante J.E."/>
            <person name="Garbe J."/>
            <person name="Badalamenti J.P."/>
            <person name="Herman A."/>
            <person name="Mangelson H."/>
            <person name="Liachko I."/>
            <person name="Sullivan S."/>
            <person name="Sone E.D."/>
            <person name="Koren S."/>
            <person name="Silverstein K.A.T."/>
            <person name="Beckman K.B."/>
            <person name="Gohl D.M."/>
        </authorList>
    </citation>
    <scope>NUCLEOTIDE SEQUENCE</scope>
    <source>
        <strain evidence="2">Duluth1</strain>
        <tissue evidence="2">Whole animal</tissue>
    </source>
</reference>
<protein>
    <recommendedName>
        <fullName evidence="1">NOMO-like ninth beta-sandwich domain-containing protein</fullName>
    </recommendedName>
</protein>
<name>A0A9D3YRW4_DREPO</name>
<reference evidence="2" key="2">
    <citation type="submission" date="2020-11" db="EMBL/GenBank/DDBJ databases">
        <authorList>
            <person name="McCartney M.A."/>
            <person name="Auch B."/>
            <person name="Kono T."/>
            <person name="Mallez S."/>
            <person name="Becker A."/>
            <person name="Gohl D.M."/>
            <person name="Silverstein K.A.T."/>
            <person name="Koren S."/>
            <person name="Bechman K.B."/>
            <person name="Herman A."/>
            <person name="Abrahante J.E."/>
            <person name="Garbe J."/>
        </authorList>
    </citation>
    <scope>NUCLEOTIDE SEQUENCE</scope>
    <source>
        <strain evidence="2">Duluth1</strain>
        <tissue evidence="2">Whole animal</tissue>
    </source>
</reference>
<feature type="domain" description="NOMO-like ninth beta-sandwich" evidence="1">
    <location>
        <begin position="11"/>
        <end position="45"/>
    </location>
</feature>
<evidence type="ECO:0000313" key="2">
    <source>
        <dbReference type="EMBL" id="KAH3704035.1"/>
    </source>
</evidence>